<protein>
    <submittedName>
        <fullName evidence="1">Metalloregulator ArsR/SmtB family transcription factor</fullName>
    </submittedName>
</protein>
<dbReference type="Gene3D" id="1.10.10.10">
    <property type="entry name" value="Winged helix-like DNA-binding domain superfamily/Winged helix DNA-binding domain"/>
    <property type="match status" value="1"/>
</dbReference>
<name>A0ABP9NNX9_9PSEU</name>
<comment type="caution">
    <text evidence="1">The sequence shown here is derived from an EMBL/GenBank/DDBJ whole genome shotgun (WGS) entry which is preliminary data.</text>
</comment>
<dbReference type="InterPro" id="IPR011991">
    <property type="entry name" value="ArsR-like_HTH"/>
</dbReference>
<dbReference type="EMBL" id="BAABJO010000008">
    <property type="protein sequence ID" value="GAA5120245.1"/>
    <property type="molecule type" value="Genomic_DNA"/>
</dbReference>
<reference evidence="2" key="1">
    <citation type="journal article" date="2019" name="Int. J. Syst. Evol. Microbiol.">
        <title>The Global Catalogue of Microorganisms (GCM) 10K type strain sequencing project: providing services to taxonomists for standard genome sequencing and annotation.</title>
        <authorList>
            <consortium name="The Broad Institute Genomics Platform"/>
            <consortium name="The Broad Institute Genome Sequencing Center for Infectious Disease"/>
            <person name="Wu L."/>
            <person name="Ma J."/>
        </authorList>
    </citation>
    <scope>NUCLEOTIDE SEQUENCE [LARGE SCALE GENOMIC DNA]</scope>
    <source>
        <strain evidence="2">JCM 18302</strain>
    </source>
</reference>
<dbReference type="PANTHER" id="PTHR39168:SF1">
    <property type="entry name" value="TRANSCRIPTIONAL REGULATORY PROTEIN"/>
    <property type="match status" value="1"/>
</dbReference>
<keyword evidence="2" id="KW-1185">Reference proteome</keyword>
<organism evidence="1 2">
    <name type="scientific">Pseudonocardia adelaidensis</name>
    <dbReference type="NCBI Taxonomy" id="648754"/>
    <lineage>
        <taxon>Bacteria</taxon>
        <taxon>Bacillati</taxon>
        <taxon>Actinomycetota</taxon>
        <taxon>Actinomycetes</taxon>
        <taxon>Pseudonocardiales</taxon>
        <taxon>Pseudonocardiaceae</taxon>
        <taxon>Pseudonocardia</taxon>
    </lineage>
</organism>
<dbReference type="CDD" id="cd00090">
    <property type="entry name" value="HTH_ARSR"/>
    <property type="match status" value="1"/>
</dbReference>
<dbReference type="InterPro" id="IPR052543">
    <property type="entry name" value="HTH_Metal-responsive_Reg"/>
</dbReference>
<dbReference type="PANTHER" id="PTHR39168">
    <property type="entry name" value="TRANSCRIPTIONAL REGULATOR-RELATED"/>
    <property type="match status" value="1"/>
</dbReference>
<evidence type="ECO:0000313" key="2">
    <source>
        <dbReference type="Proteomes" id="UP001500804"/>
    </source>
</evidence>
<sequence length="223" mass="24235">MLAAEAGVRPSTASGHLRKLTERGLLEVLATGRYRYYRLAGPDVARLVEVIGRLAPAQPVRSLREGTRAHALRLARRCYDHISGRLGVAVTDALREHGLLEGPDSAPDLANVSGDRLSVRVRDEVDYRVTEAGHDALAALGVVLPPKLGAVRCCIDWTEQRYHIAGPLGAAVLHAFDSAGWITPAPTHRALRVTEKGTAGLREHLSITWPPSNPTRLEPGRHR</sequence>
<dbReference type="SUPFAM" id="SSF46785">
    <property type="entry name" value="Winged helix' DNA-binding domain"/>
    <property type="match status" value="1"/>
</dbReference>
<dbReference type="InterPro" id="IPR036388">
    <property type="entry name" value="WH-like_DNA-bd_sf"/>
</dbReference>
<accession>A0ABP9NNX9</accession>
<evidence type="ECO:0000313" key="1">
    <source>
        <dbReference type="EMBL" id="GAA5120245.1"/>
    </source>
</evidence>
<gene>
    <name evidence="1" type="ORF">GCM10023320_27250</name>
</gene>
<dbReference type="Proteomes" id="UP001500804">
    <property type="component" value="Unassembled WGS sequence"/>
</dbReference>
<proteinExistence type="predicted"/>
<dbReference type="InterPro" id="IPR036390">
    <property type="entry name" value="WH_DNA-bd_sf"/>
</dbReference>